<dbReference type="Proteomes" id="UP000597507">
    <property type="component" value="Unassembled WGS sequence"/>
</dbReference>
<evidence type="ECO:0000313" key="1">
    <source>
        <dbReference type="EMBL" id="GGG50300.1"/>
    </source>
</evidence>
<protein>
    <submittedName>
        <fullName evidence="1">Uncharacterized protein</fullName>
    </submittedName>
</protein>
<reference evidence="1 2" key="1">
    <citation type="journal article" date="2014" name="Int. J. Syst. Evol. Microbiol.">
        <title>Complete genome sequence of Corynebacterium casei LMG S-19264T (=DSM 44701T), isolated from a smear-ripened cheese.</title>
        <authorList>
            <consortium name="US DOE Joint Genome Institute (JGI-PGF)"/>
            <person name="Walter F."/>
            <person name="Albersmeier A."/>
            <person name="Kalinowski J."/>
            <person name="Ruckert C."/>
        </authorList>
    </citation>
    <scope>NUCLEOTIDE SEQUENCE [LARGE SCALE GENOMIC DNA]</scope>
    <source>
        <strain evidence="1 2">CGMCC 1.16330</strain>
    </source>
</reference>
<sequence length="246" mass="27118">MRLTATILGDLRRQLAAEVRAGERAAMQAIRAETEQVKQELRRQVTSSFGGNARGIANAWRSQVFPRSGQSLRPAGLVWTKVPNVIDAFERGALIRARSGTYLAIPTGFNAARGRRGRGGRTHAFDGLRVTPAQMVASGQGFLRPFRSGRGFVWCLPLRQGEQTGRRRRTRLIAGGLAEIGTGNRKGREAWARGMLERGMVPMFLLLPQVKLAKRLDVKGAAERGLRRLPGRFVAAWERESGRPAP</sequence>
<keyword evidence="2" id="KW-1185">Reference proteome</keyword>
<proteinExistence type="predicted"/>
<dbReference type="AlphaFoldDB" id="A0A8J3EEB6"/>
<name>A0A8J3EEB6_9PROT</name>
<accession>A0A8J3EEB6</accession>
<dbReference type="EMBL" id="BMKS01000022">
    <property type="protein sequence ID" value="GGG50300.1"/>
    <property type="molecule type" value="Genomic_DNA"/>
</dbReference>
<organism evidence="1 2">
    <name type="scientific">Caldovatus sediminis</name>
    <dbReference type="NCBI Taxonomy" id="2041189"/>
    <lineage>
        <taxon>Bacteria</taxon>
        <taxon>Pseudomonadati</taxon>
        <taxon>Pseudomonadota</taxon>
        <taxon>Alphaproteobacteria</taxon>
        <taxon>Acetobacterales</taxon>
        <taxon>Roseomonadaceae</taxon>
        <taxon>Caldovatus</taxon>
    </lineage>
</organism>
<dbReference type="Pfam" id="PF20039">
    <property type="entry name" value="DUF6441"/>
    <property type="match status" value="2"/>
</dbReference>
<dbReference type="RefSeq" id="WP_188903860.1">
    <property type="nucleotide sequence ID" value="NZ_BMKS01000022.1"/>
</dbReference>
<comment type="caution">
    <text evidence="1">The sequence shown here is derived from an EMBL/GenBank/DDBJ whole genome shotgun (WGS) entry which is preliminary data.</text>
</comment>
<evidence type="ECO:0000313" key="2">
    <source>
        <dbReference type="Proteomes" id="UP000597507"/>
    </source>
</evidence>
<dbReference type="InterPro" id="IPR045622">
    <property type="entry name" value="DUF6441"/>
</dbReference>
<gene>
    <name evidence="1" type="ORF">GCM10010964_42020</name>
</gene>